<dbReference type="RefSeq" id="WP_121030014.1">
    <property type="nucleotide sequence ID" value="NZ_RBXT01000001.1"/>
</dbReference>
<accession>A0A495XU81</accession>
<dbReference type="Gene3D" id="1.10.10.10">
    <property type="entry name" value="Winged helix-like DNA-binding domain superfamily/Winged helix DNA-binding domain"/>
    <property type="match status" value="1"/>
</dbReference>
<keyword evidence="3" id="KW-0731">Sigma factor</keyword>
<dbReference type="NCBIfam" id="TIGR02983">
    <property type="entry name" value="SigE-fam_strep"/>
    <property type="match status" value="1"/>
</dbReference>
<dbReference type="SUPFAM" id="SSF88946">
    <property type="entry name" value="Sigma2 domain of RNA polymerase sigma factors"/>
    <property type="match status" value="1"/>
</dbReference>
<dbReference type="AlphaFoldDB" id="A0A495XU81"/>
<dbReference type="InterPro" id="IPR036388">
    <property type="entry name" value="WH-like_DNA-bd_sf"/>
</dbReference>
<keyword evidence="4" id="KW-0238">DNA-binding</keyword>
<comment type="similarity">
    <text evidence="1">Belongs to the sigma-70 factor family. ECF subfamily.</text>
</comment>
<dbReference type="Gene3D" id="1.10.1740.10">
    <property type="match status" value="1"/>
</dbReference>
<keyword evidence="9" id="KW-1185">Reference proteome</keyword>
<organism evidence="8 9">
    <name type="scientific">Terracoccus luteus</name>
    <dbReference type="NCBI Taxonomy" id="53356"/>
    <lineage>
        <taxon>Bacteria</taxon>
        <taxon>Bacillati</taxon>
        <taxon>Actinomycetota</taxon>
        <taxon>Actinomycetes</taxon>
        <taxon>Micrococcales</taxon>
        <taxon>Intrasporangiaceae</taxon>
        <taxon>Terracoccus</taxon>
    </lineage>
</organism>
<dbReference type="InterPro" id="IPR013324">
    <property type="entry name" value="RNA_pol_sigma_r3/r4-like"/>
</dbReference>
<evidence type="ECO:0000256" key="2">
    <source>
        <dbReference type="ARBA" id="ARBA00023015"/>
    </source>
</evidence>
<gene>
    <name evidence="8" type="ORF">DFJ68_0031</name>
</gene>
<dbReference type="InterPro" id="IPR014325">
    <property type="entry name" value="RNA_pol_sigma-E_actinobac"/>
</dbReference>
<evidence type="ECO:0000256" key="1">
    <source>
        <dbReference type="ARBA" id="ARBA00010641"/>
    </source>
</evidence>
<dbReference type="CDD" id="cd06171">
    <property type="entry name" value="Sigma70_r4"/>
    <property type="match status" value="1"/>
</dbReference>
<comment type="caution">
    <text evidence="8">The sequence shown here is derived from an EMBL/GenBank/DDBJ whole genome shotgun (WGS) entry which is preliminary data.</text>
</comment>
<feature type="domain" description="RNA polymerase sigma factor 70 region 4 type 2" evidence="7">
    <location>
        <begin position="105"/>
        <end position="155"/>
    </location>
</feature>
<sequence>MGETDRDAAFTAYVAARQRHLARLAYLLTGSATEAEDLVQAALAKVYRHWGSISGPVDAYVRVVMVNEHRSWWRRAWRHRETSGSHLFEVLQPVAPEAATADDELRIALSNLPRQQRACVVLRYYDDLTEAQTAATLGVSVGTVKSHTSRALTALRAQMKEQRA</sequence>
<protein>
    <submittedName>
        <fullName evidence="8">RNA polymerase sigma-70 factor (Sigma-E family)</fullName>
    </submittedName>
</protein>
<dbReference type="GO" id="GO:0016987">
    <property type="term" value="F:sigma factor activity"/>
    <property type="evidence" value="ECO:0007669"/>
    <property type="project" value="UniProtKB-KW"/>
</dbReference>
<evidence type="ECO:0000256" key="4">
    <source>
        <dbReference type="ARBA" id="ARBA00023125"/>
    </source>
</evidence>
<dbReference type="InterPro" id="IPR014284">
    <property type="entry name" value="RNA_pol_sigma-70_dom"/>
</dbReference>
<dbReference type="GO" id="GO:0006352">
    <property type="term" value="P:DNA-templated transcription initiation"/>
    <property type="evidence" value="ECO:0007669"/>
    <property type="project" value="InterPro"/>
</dbReference>
<dbReference type="GO" id="GO:0003677">
    <property type="term" value="F:DNA binding"/>
    <property type="evidence" value="ECO:0007669"/>
    <property type="project" value="UniProtKB-KW"/>
</dbReference>
<dbReference type="EMBL" id="RBXT01000001">
    <property type="protein sequence ID" value="RKT76635.1"/>
    <property type="molecule type" value="Genomic_DNA"/>
</dbReference>
<dbReference type="PANTHER" id="PTHR43133">
    <property type="entry name" value="RNA POLYMERASE ECF-TYPE SIGMA FACTO"/>
    <property type="match status" value="1"/>
</dbReference>
<evidence type="ECO:0000313" key="8">
    <source>
        <dbReference type="EMBL" id="RKT76635.1"/>
    </source>
</evidence>
<evidence type="ECO:0000256" key="5">
    <source>
        <dbReference type="ARBA" id="ARBA00023163"/>
    </source>
</evidence>
<evidence type="ECO:0000259" key="6">
    <source>
        <dbReference type="Pfam" id="PF04542"/>
    </source>
</evidence>
<keyword evidence="5" id="KW-0804">Transcription</keyword>
<proteinExistence type="inferred from homology"/>
<dbReference type="NCBIfam" id="TIGR02937">
    <property type="entry name" value="sigma70-ECF"/>
    <property type="match status" value="1"/>
</dbReference>
<dbReference type="Proteomes" id="UP000278440">
    <property type="component" value="Unassembled WGS sequence"/>
</dbReference>
<reference evidence="8 9" key="1">
    <citation type="submission" date="2018-10" db="EMBL/GenBank/DDBJ databases">
        <title>Sequencing the genomes of 1000 actinobacteria strains.</title>
        <authorList>
            <person name="Klenk H.-P."/>
        </authorList>
    </citation>
    <scope>NUCLEOTIDE SEQUENCE [LARGE SCALE GENOMIC DNA]</scope>
    <source>
        <strain evidence="8 9">DSM 44267</strain>
    </source>
</reference>
<keyword evidence="2" id="KW-0805">Transcription regulation</keyword>
<dbReference type="SUPFAM" id="SSF88659">
    <property type="entry name" value="Sigma3 and sigma4 domains of RNA polymerase sigma factors"/>
    <property type="match status" value="1"/>
</dbReference>
<dbReference type="InterPro" id="IPR013325">
    <property type="entry name" value="RNA_pol_sigma_r2"/>
</dbReference>
<dbReference type="InterPro" id="IPR013249">
    <property type="entry name" value="RNA_pol_sigma70_r4_t2"/>
</dbReference>
<dbReference type="InterPro" id="IPR007627">
    <property type="entry name" value="RNA_pol_sigma70_r2"/>
</dbReference>
<dbReference type="OrthoDB" id="4864396at2"/>
<feature type="domain" description="RNA polymerase sigma-70 region 2" evidence="6">
    <location>
        <begin position="15"/>
        <end position="78"/>
    </location>
</feature>
<evidence type="ECO:0000313" key="9">
    <source>
        <dbReference type="Proteomes" id="UP000278440"/>
    </source>
</evidence>
<evidence type="ECO:0000259" key="7">
    <source>
        <dbReference type="Pfam" id="PF08281"/>
    </source>
</evidence>
<dbReference type="PANTHER" id="PTHR43133:SF50">
    <property type="entry name" value="ECF RNA POLYMERASE SIGMA FACTOR SIGM"/>
    <property type="match status" value="1"/>
</dbReference>
<evidence type="ECO:0000256" key="3">
    <source>
        <dbReference type="ARBA" id="ARBA00023082"/>
    </source>
</evidence>
<dbReference type="Pfam" id="PF08281">
    <property type="entry name" value="Sigma70_r4_2"/>
    <property type="match status" value="1"/>
</dbReference>
<dbReference type="Pfam" id="PF04542">
    <property type="entry name" value="Sigma70_r2"/>
    <property type="match status" value="1"/>
</dbReference>
<name>A0A495XU81_9MICO</name>
<dbReference type="InterPro" id="IPR039425">
    <property type="entry name" value="RNA_pol_sigma-70-like"/>
</dbReference>